<dbReference type="PANTHER" id="PTHR28004:SF2">
    <property type="entry name" value="D-SERINE DEHYDRATASE"/>
    <property type="match status" value="1"/>
</dbReference>
<protein>
    <submittedName>
        <fullName evidence="4">Alanine racemase</fullName>
    </submittedName>
</protein>
<dbReference type="Pfam" id="PF01168">
    <property type="entry name" value="Ala_racemase_N"/>
    <property type="match status" value="1"/>
</dbReference>
<dbReference type="InterPro" id="IPR051466">
    <property type="entry name" value="D-amino_acid_metab_enzyme"/>
</dbReference>
<comment type="similarity">
    <text evidence="1">Belongs to the DSD1 family.</text>
</comment>
<sequence length="373" mass="40259">MDRMVNKFELAKAELVATPSLVVDLPTVEKNLNRLHGYAAEHGLNVRPHTKTHKSRYFAELQVDHGSYGLTVAKVGEAEVMAHVSNDILIAYPAIDPERRRRAAELARECTVRVAVDSQYGVTALAAAAEKAGSTIGILVDLNVDSNRTGVATPADALQLAQQVSQAGKSLRLDGIFFYPGQIWAPADQQGESLQAVDALLAETIALWESHGLTAGIVSGGSTPTAYQSHLVRLQTEIRPGTYLFNDMNTVRAGYCELDECAAAVICTVVSTAVPGKCVIDAGSKTLTSDRNVLHPDSGHGHVIEYPQARVVRLSEEHGEVDFAGCDALPRIGDRVTLIPNHICPCVNLQDRFYLQTPETIQTLDVDARGMLS</sequence>
<dbReference type="Proteomes" id="UP000237819">
    <property type="component" value="Unassembled WGS sequence"/>
</dbReference>
<dbReference type="InterPro" id="IPR042208">
    <property type="entry name" value="D-ser_dehydrat-like_sf"/>
</dbReference>
<reference evidence="4 5" key="1">
    <citation type="submission" date="2018-02" db="EMBL/GenBank/DDBJ databases">
        <title>Comparative genomes isolates from brazilian mangrove.</title>
        <authorList>
            <person name="Araujo J.E."/>
            <person name="Taketani R.G."/>
            <person name="Silva M.C.P."/>
            <person name="Loureco M.V."/>
            <person name="Andreote F.D."/>
        </authorList>
    </citation>
    <scope>NUCLEOTIDE SEQUENCE [LARGE SCALE GENOMIC DNA]</scope>
    <source>
        <strain evidence="4 5">Nap-Phe MGV</strain>
    </source>
</reference>
<dbReference type="EMBL" id="PUHZ01000024">
    <property type="protein sequence ID" value="PQO43206.1"/>
    <property type="molecule type" value="Genomic_DNA"/>
</dbReference>
<gene>
    <name evidence="4" type="ORF">C5Y93_26260</name>
</gene>
<evidence type="ECO:0000256" key="2">
    <source>
        <dbReference type="ARBA" id="ARBA00023239"/>
    </source>
</evidence>
<proteinExistence type="inferred from homology"/>
<evidence type="ECO:0000256" key="1">
    <source>
        <dbReference type="ARBA" id="ARBA00005323"/>
    </source>
</evidence>
<comment type="caution">
    <text evidence="4">The sequence shown here is derived from an EMBL/GenBank/DDBJ whole genome shotgun (WGS) entry which is preliminary data.</text>
</comment>
<dbReference type="PANTHER" id="PTHR28004">
    <property type="entry name" value="ZGC:162816-RELATED"/>
    <property type="match status" value="1"/>
</dbReference>
<evidence type="ECO:0000313" key="5">
    <source>
        <dbReference type="Proteomes" id="UP000237819"/>
    </source>
</evidence>
<evidence type="ECO:0000259" key="3">
    <source>
        <dbReference type="SMART" id="SM01119"/>
    </source>
</evidence>
<dbReference type="Gene3D" id="2.40.37.20">
    <property type="entry name" value="D-serine dehydratase-like domain"/>
    <property type="match status" value="1"/>
</dbReference>
<dbReference type="Pfam" id="PF14031">
    <property type="entry name" value="D-ser_dehydrat"/>
    <property type="match status" value="1"/>
</dbReference>
<dbReference type="InterPro" id="IPR029066">
    <property type="entry name" value="PLP-binding_barrel"/>
</dbReference>
<dbReference type="GO" id="GO:0008721">
    <property type="term" value="F:D-serine ammonia-lyase activity"/>
    <property type="evidence" value="ECO:0007669"/>
    <property type="project" value="TreeGrafter"/>
</dbReference>
<name>A0A2S8GFH2_9BACT</name>
<dbReference type="InterPro" id="IPR001608">
    <property type="entry name" value="Ala_racemase_N"/>
</dbReference>
<accession>A0A2S8GFH2</accession>
<evidence type="ECO:0000313" key="4">
    <source>
        <dbReference type="EMBL" id="PQO43206.1"/>
    </source>
</evidence>
<organism evidence="4 5">
    <name type="scientific">Blastopirellula marina</name>
    <dbReference type="NCBI Taxonomy" id="124"/>
    <lineage>
        <taxon>Bacteria</taxon>
        <taxon>Pseudomonadati</taxon>
        <taxon>Planctomycetota</taxon>
        <taxon>Planctomycetia</taxon>
        <taxon>Pirellulales</taxon>
        <taxon>Pirellulaceae</taxon>
        <taxon>Blastopirellula</taxon>
    </lineage>
</organism>
<dbReference type="Gene3D" id="3.20.20.10">
    <property type="entry name" value="Alanine racemase"/>
    <property type="match status" value="1"/>
</dbReference>
<dbReference type="SMART" id="SM01119">
    <property type="entry name" value="D-ser_dehydrat"/>
    <property type="match status" value="1"/>
</dbReference>
<dbReference type="SUPFAM" id="SSF51419">
    <property type="entry name" value="PLP-binding barrel"/>
    <property type="match status" value="1"/>
</dbReference>
<dbReference type="InterPro" id="IPR026956">
    <property type="entry name" value="D-ser_dehydrat-like_dom"/>
</dbReference>
<feature type="domain" description="D-serine dehydratase-like" evidence="3">
    <location>
        <begin position="262"/>
        <end position="357"/>
    </location>
</feature>
<dbReference type="GO" id="GO:0036088">
    <property type="term" value="P:D-serine catabolic process"/>
    <property type="evidence" value="ECO:0007669"/>
    <property type="project" value="TreeGrafter"/>
</dbReference>
<keyword evidence="2" id="KW-0456">Lyase</keyword>
<dbReference type="AlphaFoldDB" id="A0A2S8GFH2"/>
<dbReference type="CDD" id="cd06820">
    <property type="entry name" value="PLPDE_III_LS_D-TA_like"/>
    <property type="match status" value="1"/>
</dbReference>